<evidence type="ECO:0000313" key="2">
    <source>
        <dbReference type="EMBL" id="KAE9165235.1"/>
    </source>
</evidence>
<accession>A0A6A3VGP4</accession>
<evidence type="ECO:0000313" key="3">
    <source>
        <dbReference type="Proteomes" id="UP000440367"/>
    </source>
</evidence>
<feature type="domain" description="Helicase-associated" evidence="1">
    <location>
        <begin position="151"/>
        <end position="224"/>
    </location>
</feature>
<dbReference type="AlphaFoldDB" id="A0A6A3VGP4"/>
<organism evidence="2 3">
    <name type="scientific">Phytophthora fragariae</name>
    <dbReference type="NCBI Taxonomy" id="53985"/>
    <lineage>
        <taxon>Eukaryota</taxon>
        <taxon>Sar</taxon>
        <taxon>Stramenopiles</taxon>
        <taxon>Oomycota</taxon>
        <taxon>Peronosporomycetes</taxon>
        <taxon>Peronosporales</taxon>
        <taxon>Peronosporaceae</taxon>
        <taxon>Phytophthora</taxon>
    </lineage>
</organism>
<sequence>MPALETFHRLKGHCRVPYSFGVPSDENWPIESWGLKLGSVVAGIRGRGYYSTQTSRDKTRLEELGFVWDFFEHEWSERIMPALETFHRLEGHCRVPKLFVVPSDDNWPIESWGLRLGNLVSGIRSKGIYTSQVSRDMSRLDELSFVWDVLEYEWSERIMPALETFQRLKGHCRVPMSFVVPSDDNWLKVSWGLRLGNVVSRIRSKGSYSTQISRDRTRLEELGFLLQKP</sequence>
<gene>
    <name evidence="2" type="ORF">PF002_g31404</name>
</gene>
<evidence type="ECO:0000259" key="1">
    <source>
        <dbReference type="Pfam" id="PF03457"/>
    </source>
</evidence>
<dbReference type="PANTHER" id="PTHR37066">
    <property type="entry name" value="HELICASE-ASSOCIATED"/>
    <property type="match status" value="1"/>
</dbReference>
<dbReference type="Pfam" id="PF03457">
    <property type="entry name" value="HA"/>
    <property type="match status" value="1"/>
</dbReference>
<dbReference type="EMBL" id="QXGD01005708">
    <property type="protein sequence ID" value="KAE9165235.1"/>
    <property type="molecule type" value="Genomic_DNA"/>
</dbReference>
<proteinExistence type="predicted"/>
<reference evidence="2 3" key="1">
    <citation type="submission" date="2018-08" db="EMBL/GenBank/DDBJ databases">
        <title>Genomic investigation of the strawberry pathogen Phytophthora fragariae indicates pathogenicity is determined by transcriptional variation in three key races.</title>
        <authorList>
            <person name="Adams T.M."/>
            <person name="Armitage A.D."/>
            <person name="Sobczyk M.K."/>
            <person name="Bates H.J."/>
            <person name="Dunwell J.M."/>
            <person name="Nellist C.F."/>
            <person name="Harrison R.J."/>
        </authorList>
    </citation>
    <scope>NUCLEOTIDE SEQUENCE [LARGE SCALE GENOMIC DNA]</scope>
    <source>
        <strain evidence="2 3">BC-1</strain>
    </source>
</reference>
<protein>
    <recommendedName>
        <fullName evidence="1">Helicase-associated domain-containing protein</fullName>
    </recommendedName>
</protein>
<dbReference type="PANTHER" id="PTHR37066:SF1">
    <property type="entry name" value="LNS2_PITP DOMAIN-CONTAINING PROTEIN"/>
    <property type="match status" value="1"/>
</dbReference>
<comment type="caution">
    <text evidence="2">The sequence shown here is derived from an EMBL/GenBank/DDBJ whole genome shotgun (WGS) entry which is preliminary data.</text>
</comment>
<dbReference type="Proteomes" id="UP000440367">
    <property type="component" value="Unassembled WGS sequence"/>
</dbReference>
<name>A0A6A3VGP4_9STRA</name>
<dbReference type="InterPro" id="IPR005114">
    <property type="entry name" value="Helicase_assoc"/>
</dbReference>